<reference evidence="2" key="1">
    <citation type="submission" date="2022-01" db="EMBL/GenBank/DDBJ databases">
        <authorList>
            <person name="King R."/>
        </authorList>
    </citation>
    <scope>NUCLEOTIDE SEQUENCE</scope>
</reference>
<feature type="signal peptide" evidence="1">
    <location>
        <begin position="1"/>
        <end position="21"/>
    </location>
</feature>
<gene>
    <name evidence="2" type="ORF">CHIRRI_LOCUS6301</name>
</gene>
<dbReference type="Proteomes" id="UP001153620">
    <property type="component" value="Chromosome 2"/>
</dbReference>
<evidence type="ECO:0000313" key="3">
    <source>
        <dbReference type="Proteomes" id="UP001153620"/>
    </source>
</evidence>
<organism evidence="2 3">
    <name type="scientific">Chironomus riparius</name>
    <dbReference type="NCBI Taxonomy" id="315576"/>
    <lineage>
        <taxon>Eukaryota</taxon>
        <taxon>Metazoa</taxon>
        <taxon>Ecdysozoa</taxon>
        <taxon>Arthropoda</taxon>
        <taxon>Hexapoda</taxon>
        <taxon>Insecta</taxon>
        <taxon>Pterygota</taxon>
        <taxon>Neoptera</taxon>
        <taxon>Endopterygota</taxon>
        <taxon>Diptera</taxon>
        <taxon>Nematocera</taxon>
        <taxon>Chironomoidea</taxon>
        <taxon>Chironomidae</taxon>
        <taxon>Chironominae</taxon>
        <taxon>Chironomus</taxon>
    </lineage>
</organism>
<reference evidence="2" key="2">
    <citation type="submission" date="2022-10" db="EMBL/GenBank/DDBJ databases">
        <authorList>
            <consortium name="ENA_rothamsted_submissions"/>
            <consortium name="culmorum"/>
            <person name="King R."/>
        </authorList>
    </citation>
    <scope>NUCLEOTIDE SEQUENCE</scope>
</reference>
<sequence>MRVVIVLALLVCLFAIAYVNAAPAPADEQIISDNVDAFHPSDDSEFSKKLIKKKLIILKVKALKKILGK</sequence>
<name>A0A9N9RV58_9DIPT</name>
<dbReference type="AlphaFoldDB" id="A0A9N9RV58"/>
<keyword evidence="3" id="KW-1185">Reference proteome</keyword>
<evidence type="ECO:0000256" key="1">
    <source>
        <dbReference type="SAM" id="SignalP"/>
    </source>
</evidence>
<feature type="chain" id="PRO_5040449010" evidence="1">
    <location>
        <begin position="22"/>
        <end position="69"/>
    </location>
</feature>
<accession>A0A9N9RV58</accession>
<keyword evidence="1" id="KW-0732">Signal</keyword>
<dbReference type="EMBL" id="OU895878">
    <property type="protein sequence ID" value="CAG9803401.1"/>
    <property type="molecule type" value="Genomic_DNA"/>
</dbReference>
<evidence type="ECO:0000313" key="2">
    <source>
        <dbReference type="EMBL" id="CAG9803401.1"/>
    </source>
</evidence>
<proteinExistence type="predicted"/>
<protein>
    <submittedName>
        <fullName evidence="2">Uncharacterized protein</fullName>
    </submittedName>
</protein>